<dbReference type="AlphaFoldDB" id="A0A4S8PDP9"/>
<sequence length="108" mass="11800">MRERVDAAIDQMTWLTLADAGLVATARTYADQIDASLALEHGVKCGSCGEVTHTANQAEITKAVYMLAPNLQNTLKALGGSPHDRKALDIKEGKRGRLQKIREKRETP</sequence>
<evidence type="ECO:0000313" key="4">
    <source>
        <dbReference type="Proteomes" id="UP000305792"/>
    </source>
</evidence>
<dbReference type="Pfam" id="PF23931">
    <property type="entry name" value="Terminase_6"/>
    <property type="match status" value="1"/>
</dbReference>
<feature type="domain" description="Terminase small subunit actinomycetes phage-type" evidence="2">
    <location>
        <begin position="5"/>
        <end position="106"/>
    </location>
</feature>
<accession>A0A4S8PDP9</accession>
<proteinExistence type="predicted"/>
<keyword evidence="4" id="KW-1185">Reference proteome</keyword>
<feature type="compositionally biased region" description="Basic and acidic residues" evidence="1">
    <location>
        <begin position="82"/>
        <end position="108"/>
    </location>
</feature>
<gene>
    <name evidence="3" type="ORF">E9998_13145</name>
</gene>
<dbReference type="Proteomes" id="UP000305792">
    <property type="component" value="Unassembled WGS sequence"/>
</dbReference>
<dbReference type="EMBL" id="STGX01000009">
    <property type="protein sequence ID" value="THV27931.1"/>
    <property type="molecule type" value="Genomic_DNA"/>
</dbReference>
<protein>
    <recommendedName>
        <fullName evidence="2">Terminase small subunit actinomycetes phage-type domain-containing protein</fullName>
    </recommendedName>
</protein>
<comment type="caution">
    <text evidence="3">The sequence shown here is derived from an EMBL/GenBank/DDBJ whole genome shotgun (WGS) entry which is preliminary data.</text>
</comment>
<name>A0A4S8PDP9_9ACTN</name>
<evidence type="ECO:0000259" key="2">
    <source>
        <dbReference type="Pfam" id="PF23931"/>
    </source>
</evidence>
<dbReference type="InterPro" id="IPR057630">
    <property type="entry name" value="Terminase_6"/>
</dbReference>
<evidence type="ECO:0000313" key="3">
    <source>
        <dbReference type="EMBL" id="THV27931.1"/>
    </source>
</evidence>
<feature type="region of interest" description="Disordered" evidence="1">
    <location>
        <begin position="77"/>
        <end position="108"/>
    </location>
</feature>
<organism evidence="3 4">
    <name type="scientific">Glycomyces paridis</name>
    <dbReference type="NCBI Taxonomy" id="2126555"/>
    <lineage>
        <taxon>Bacteria</taxon>
        <taxon>Bacillati</taxon>
        <taxon>Actinomycetota</taxon>
        <taxon>Actinomycetes</taxon>
        <taxon>Glycomycetales</taxon>
        <taxon>Glycomycetaceae</taxon>
        <taxon>Glycomyces</taxon>
    </lineage>
</organism>
<evidence type="ECO:0000256" key="1">
    <source>
        <dbReference type="SAM" id="MobiDB-lite"/>
    </source>
</evidence>
<reference evidence="3 4" key="1">
    <citation type="journal article" date="2018" name="Int. J. Syst. Evol. Microbiol.">
        <title>Glycomyces paridis sp. nov., isolated from the medicinal plant Paris polyphylla.</title>
        <authorList>
            <person name="Fang X.M."/>
            <person name="Bai J.L."/>
            <person name="Su J."/>
            <person name="Zhao L.L."/>
            <person name="Liu H.Y."/>
            <person name="Ma B.P."/>
            <person name="Zhang Y.Q."/>
            <person name="Yu L.Y."/>
        </authorList>
    </citation>
    <scope>NUCLEOTIDE SEQUENCE [LARGE SCALE GENOMIC DNA]</scope>
    <source>
        <strain evidence="3 4">CPCC 204357</strain>
    </source>
</reference>